<dbReference type="AlphaFoldDB" id="A0A2U8WVX5"/>
<reference evidence="2 3" key="1">
    <citation type="submission" date="2018-05" db="EMBL/GenBank/DDBJ databases">
        <title>Complete Genome Sequence of Methylobacterium sp. 17Sr1-28.</title>
        <authorList>
            <person name="Srinivasan S."/>
        </authorList>
    </citation>
    <scope>NUCLEOTIDE SEQUENCE [LARGE SCALE GENOMIC DNA]</scope>
    <source>
        <strain evidence="2 3">17Sr1-28</strain>
    </source>
</reference>
<dbReference type="InterPro" id="IPR019632">
    <property type="entry name" value="DUF2497"/>
</dbReference>
<evidence type="ECO:0000313" key="3">
    <source>
        <dbReference type="Proteomes" id="UP000245444"/>
    </source>
</evidence>
<evidence type="ECO:0000313" key="2">
    <source>
        <dbReference type="EMBL" id="AWN50267.1"/>
    </source>
</evidence>
<dbReference type="KEGG" id="mtea:DK419_26280"/>
<feature type="compositionally biased region" description="Acidic residues" evidence="1">
    <location>
        <begin position="98"/>
        <end position="107"/>
    </location>
</feature>
<feature type="region of interest" description="Disordered" evidence="1">
    <location>
        <begin position="12"/>
        <end position="133"/>
    </location>
</feature>
<accession>A0A2U8WVX5</accession>
<sequence length="205" mass="22414">MEEILASIRRIIADDQKPAEPPAAGSRPVAVPPPAPDEDDVLDLAEMAPAPKPEPKPAQKPEPKPEPVAKAPPKPEPEPSFDDAFDQMSEIAFRDEPMDFDAIEIEPEPAPPPEPPKAVAPPPAAPPEPPRPAMEDRLLSQATDATVTHAFDLLASTVLTRNARTIEDLVQDMLRPMLKSWLDDNLPVLVERLVRAEIERVARGR</sequence>
<proteinExistence type="predicted"/>
<dbReference type="Pfam" id="PF10691">
    <property type="entry name" value="DUF2497"/>
    <property type="match status" value="1"/>
</dbReference>
<protein>
    <submittedName>
        <fullName evidence="2">DUF2497 domain-containing protein</fullName>
    </submittedName>
</protein>
<evidence type="ECO:0000256" key="1">
    <source>
        <dbReference type="SAM" id="MobiDB-lite"/>
    </source>
</evidence>
<dbReference type="OrthoDB" id="7189469at2"/>
<gene>
    <name evidence="2" type="ORF">DK419_26280</name>
</gene>
<dbReference type="Proteomes" id="UP000245444">
    <property type="component" value="Chromosome"/>
</dbReference>
<feature type="compositionally biased region" description="Basic and acidic residues" evidence="1">
    <location>
        <begin position="53"/>
        <end position="77"/>
    </location>
</feature>
<feature type="compositionally biased region" description="Pro residues" evidence="1">
    <location>
        <begin position="108"/>
        <end position="132"/>
    </location>
</feature>
<dbReference type="EMBL" id="CP029553">
    <property type="protein sequence ID" value="AWN50267.1"/>
    <property type="molecule type" value="Genomic_DNA"/>
</dbReference>
<organism evidence="2 3">
    <name type="scientific">Methylobacterium terrae</name>
    <dbReference type="NCBI Taxonomy" id="2202827"/>
    <lineage>
        <taxon>Bacteria</taxon>
        <taxon>Pseudomonadati</taxon>
        <taxon>Pseudomonadota</taxon>
        <taxon>Alphaproteobacteria</taxon>
        <taxon>Hyphomicrobiales</taxon>
        <taxon>Methylobacteriaceae</taxon>
        <taxon>Methylobacterium</taxon>
    </lineage>
</organism>
<keyword evidence="3" id="KW-1185">Reference proteome</keyword>
<name>A0A2U8WVX5_9HYPH</name>